<gene>
    <name evidence="1" type="ORF">EI546_12295</name>
</gene>
<keyword evidence="2" id="KW-1185">Reference proteome</keyword>
<name>A0A410G7N2_9FLAO</name>
<organism evidence="1 2">
    <name type="scientific">Aequorivita ciconiae</name>
    <dbReference type="NCBI Taxonomy" id="2494375"/>
    <lineage>
        <taxon>Bacteria</taxon>
        <taxon>Pseudomonadati</taxon>
        <taxon>Bacteroidota</taxon>
        <taxon>Flavobacteriia</taxon>
        <taxon>Flavobacteriales</taxon>
        <taxon>Flavobacteriaceae</taxon>
        <taxon>Aequorivita</taxon>
    </lineage>
</organism>
<dbReference type="AlphaFoldDB" id="A0A410G7N2"/>
<proteinExistence type="predicted"/>
<dbReference type="Proteomes" id="UP000285517">
    <property type="component" value="Chromosome"/>
</dbReference>
<evidence type="ECO:0000313" key="2">
    <source>
        <dbReference type="Proteomes" id="UP000285517"/>
    </source>
</evidence>
<sequence>MYVLKIKTDNGIFPSKIVKD</sequence>
<dbReference type="KEGG" id="aev:EI546_12295"/>
<protein>
    <submittedName>
        <fullName evidence="1">Uncharacterized protein</fullName>
    </submittedName>
</protein>
<accession>A0A410G7N2</accession>
<dbReference type="EMBL" id="CP034951">
    <property type="protein sequence ID" value="QAA83250.1"/>
    <property type="molecule type" value="Genomic_DNA"/>
</dbReference>
<reference evidence="1 2" key="1">
    <citation type="submission" date="2019-01" db="EMBL/GenBank/DDBJ databases">
        <title>Complete genome sequencing of Aequorivita sp. H23M31.</title>
        <authorList>
            <person name="Bae J.-W."/>
        </authorList>
    </citation>
    <scope>NUCLEOTIDE SEQUENCE [LARGE SCALE GENOMIC DNA]</scope>
    <source>
        <strain evidence="1 2">H23M31</strain>
    </source>
</reference>
<evidence type="ECO:0000313" key="1">
    <source>
        <dbReference type="EMBL" id="QAA83250.1"/>
    </source>
</evidence>